<accession>A0ABR8W2P7</accession>
<reference evidence="2 3" key="1">
    <citation type="submission" date="2020-08" db="EMBL/GenBank/DDBJ databases">
        <title>A Genomic Blueprint of the Chicken Gut Microbiome.</title>
        <authorList>
            <person name="Gilroy R."/>
            <person name="Ravi A."/>
            <person name="Getino M."/>
            <person name="Pursley I."/>
            <person name="Horton D.L."/>
            <person name="Alikhan N.-F."/>
            <person name="Baker D."/>
            <person name="Gharbi K."/>
            <person name="Hall N."/>
            <person name="Watson M."/>
            <person name="Adriaenssens E.M."/>
            <person name="Foster-Nyarko E."/>
            <person name="Jarju S."/>
            <person name="Secka A."/>
            <person name="Antonio M."/>
            <person name="Oren A."/>
            <person name="Chaudhuri R."/>
            <person name="La Ragione R.M."/>
            <person name="Hildebrand F."/>
            <person name="Pallen M.J."/>
        </authorList>
    </citation>
    <scope>NUCLEOTIDE SEQUENCE [LARGE SCALE GENOMIC DNA]</scope>
    <source>
        <strain evidence="2 3">Re1</strain>
    </source>
</reference>
<evidence type="ECO:0000313" key="3">
    <source>
        <dbReference type="Proteomes" id="UP000611521"/>
    </source>
</evidence>
<evidence type="ECO:0000313" key="2">
    <source>
        <dbReference type="EMBL" id="MBD8011294.1"/>
    </source>
</evidence>
<dbReference type="EMBL" id="JACSPX010000001">
    <property type="protein sequence ID" value="MBD8011294.1"/>
    <property type="molecule type" value="Genomic_DNA"/>
</dbReference>
<dbReference type="RefSeq" id="WP_191712054.1">
    <property type="nucleotide sequence ID" value="NZ_JACSPX010000001.1"/>
</dbReference>
<name>A0ABR8W2P7_9MICO</name>
<protein>
    <submittedName>
        <fullName evidence="2">Fructose 1,6-bisphosphatase</fullName>
    </submittedName>
</protein>
<keyword evidence="3" id="KW-1185">Reference proteome</keyword>
<dbReference type="PROSITE" id="PS51257">
    <property type="entry name" value="PROKAR_LIPOPROTEIN"/>
    <property type="match status" value="1"/>
</dbReference>
<sequence>MTYRRTRGTVRAAAAIAAVAAISGLTGCSQLIDTLNGAETVQAVRPTPQASADNDLDDGSGFESQFTRDGSVSLSSDVADGLEVRLDVWAYDPKRTMQWHPDGEKSLGFAVNVYDHRVDEKAVLTQKRRVYLSQIAITSQTAQASNQISSPFQFTADPRTLVPTDTLRSERGLLLNSFQGGLLVPQTTINQLPADTQGITLQFALTIAVEGAANDDASFQQQTVYQVLPIRIHPIEN</sequence>
<comment type="caution">
    <text evidence="2">The sequence shown here is derived from an EMBL/GenBank/DDBJ whole genome shotgun (WGS) entry which is preliminary data.</text>
</comment>
<proteinExistence type="predicted"/>
<gene>
    <name evidence="2" type="ORF">H9633_03130</name>
</gene>
<dbReference type="Proteomes" id="UP000611521">
    <property type="component" value="Unassembled WGS sequence"/>
</dbReference>
<organism evidence="2 3">
    <name type="scientific">Microbacterium commune</name>
    <dbReference type="NCBI Taxonomy" id="2762219"/>
    <lineage>
        <taxon>Bacteria</taxon>
        <taxon>Bacillati</taxon>
        <taxon>Actinomycetota</taxon>
        <taxon>Actinomycetes</taxon>
        <taxon>Micrococcales</taxon>
        <taxon>Microbacteriaceae</taxon>
        <taxon>Microbacterium</taxon>
    </lineage>
</organism>
<keyword evidence="1" id="KW-0732">Signal</keyword>
<feature type="chain" id="PRO_5046304837" evidence="1">
    <location>
        <begin position="21"/>
        <end position="237"/>
    </location>
</feature>
<feature type="signal peptide" evidence="1">
    <location>
        <begin position="1"/>
        <end position="20"/>
    </location>
</feature>
<evidence type="ECO:0000256" key="1">
    <source>
        <dbReference type="SAM" id="SignalP"/>
    </source>
</evidence>